<name>A0A3D2LPP0_BACOV</name>
<organism evidence="1 2">
    <name type="scientific">Bacteroides ovatus</name>
    <dbReference type="NCBI Taxonomy" id="28116"/>
    <lineage>
        <taxon>Bacteria</taxon>
        <taxon>Pseudomonadati</taxon>
        <taxon>Bacteroidota</taxon>
        <taxon>Bacteroidia</taxon>
        <taxon>Bacteroidales</taxon>
        <taxon>Bacteroidaceae</taxon>
        <taxon>Bacteroides</taxon>
    </lineage>
</organism>
<protein>
    <submittedName>
        <fullName evidence="1">Uncharacterized protein</fullName>
    </submittedName>
</protein>
<accession>A0A3D2LPP0</accession>
<evidence type="ECO:0000313" key="2">
    <source>
        <dbReference type="Proteomes" id="UP000286031"/>
    </source>
</evidence>
<proteinExistence type="predicted"/>
<dbReference type="Proteomes" id="UP000286031">
    <property type="component" value="Unassembled WGS sequence"/>
</dbReference>
<evidence type="ECO:0000313" key="1">
    <source>
        <dbReference type="EMBL" id="RGX12359.1"/>
    </source>
</evidence>
<sequence length="124" mass="14139">MVIFSCCIGVSSNTDKDKKYLYIEATGTNSHGDYSAKIDTLEIMEKNDSLAYLKAFEELCVSQRASALVVEIMKEKMGDRFDEYEEVHDFRLLNEKLEEVDRTIVPDSVLAEIAQSIFSLKLEK</sequence>
<comment type="caution">
    <text evidence="1">The sequence shown here is derived from an EMBL/GenBank/DDBJ whole genome shotgun (WGS) entry which is preliminary data.</text>
</comment>
<reference evidence="1 2" key="1">
    <citation type="submission" date="2018-08" db="EMBL/GenBank/DDBJ databases">
        <title>A genome reference for cultivated species of the human gut microbiota.</title>
        <authorList>
            <person name="Zou Y."/>
            <person name="Xue W."/>
            <person name="Luo G."/>
        </authorList>
    </citation>
    <scope>NUCLEOTIDE SEQUENCE [LARGE SCALE GENOMIC DNA]</scope>
    <source>
        <strain evidence="1 2">AF04-46</strain>
    </source>
</reference>
<dbReference type="EMBL" id="QSBI01000003">
    <property type="protein sequence ID" value="RGX12359.1"/>
    <property type="molecule type" value="Genomic_DNA"/>
</dbReference>
<gene>
    <name evidence="1" type="ORF">DWV35_03340</name>
</gene>
<dbReference type="AlphaFoldDB" id="A0A3D2LPP0"/>